<proteinExistence type="predicted"/>
<protein>
    <recommendedName>
        <fullName evidence="2">BTB domain-containing protein</fullName>
    </recommendedName>
</protein>
<comment type="pathway">
    <text evidence="1">Protein modification; protein ubiquitination.</text>
</comment>
<gene>
    <name evidence="3" type="ORF">GPECTOR_34g730</name>
</gene>
<dbReference type="Pfam" id="PF00651">
    <property type="entry name" value="BTB"/>
    <property type="match status" value="1"/>
</dbReference>
<evidence type="ECO:0000259" key="2">
    <source>
        <dbReference type="Pfam" id="PF00651"/>
    </source>
</evidence>
<dbReference type="InterPro" id="IPR000210">
    <property type="entry name" value="BTB/POZ_dom"/>
</dbReference>
<feature type="domain" description="BTB" evidence="2">
    <location>
        <begin position="10"/>
        <end position="106"/>
    </location>
</feature>
<organism evidence="3 4">
    <name type="scientific">Gonium pectorale</name>
    <name type="common">Green alga</name>
    <dbReference type="NCBI Taxonomy" id="33097"/>
    <lineage>
        <taxon>Eukaryota</taxon>
        <taxon>Viridiplantae</taxon>
        <taxon>Chlorophyta</taxon>
        <taxon>core chlorophytes</taxon>
        <taxon>Chlorophyceae</taxon>
        <taxon>CS clade</taxon>
        <taxon>Chlamydomonadales</taxon>
        <taxon>Volvocaceae</taxon>
        <taxon>Gonium</taxon>
    </lineage>
</organism>
<reference evidence="4" key="1">
    <citation type="journal article" date="2016" name="Nat. Commun.">
        <title>The Gonium pectorale genome demonstrates co-option of cell cycle regulation during the evolution of multicellularity.</title>
        <authorList>
            <person name="Hanschen E.R."/>
            <person name="Marriage T.N."/>
            <person name="Ferris P.J."/>
            <person name="Hamaji T."/>
            <person name="Toyoda A."/>
            <person name="Fujiyama A."/>
            <person name="Neme R."/>
            <person name="Noguchi H."/>
            <person name="Minakuchi Y."/>
            <person name="Suzuki M."/>
            <person name="Kawai-Toyooka H."/>
            <person name="Smith D.R."/>
            <person name="Sparks H."/>
            <person name="Anderson J."/>
            <person name="Bakaric R."/>
            <person name="Luria V."/>
            <person name="Karger A."/>
            <person name="Kirschner M.W."/>
            <person name="Durand P.M."/>
            <person name="Michod R.E."/>
            <person name="Nozaki H."/>
            <person name="Olson B.J."/>
        </authorList>
    </citation>
    <scope>NUCLEOTIDE SEQUENCE [LARGE SCALE GENOMIC DNA]</scope>
    <source>
        <strain evidence="4">NIES-2863</strain>
    </source>
</reference>
<evidence type="ECO:0000313" key="3">
    <source>
        <dbReference type="EMBL" id="KXZ47571.1"/>
    </source>
</evidence>
<evidence type="ECO:0000256" key="1">
    <source>
        <dbReference type="ARBA" id="ARBA00004906"/>
    </source>
</evidence>
<sequence length="180" mass="20050">MKVSLGGQIILVTSDGAELPFDKQLLCRHSHVLADLLGCCAGTDRLKVDEAAAQLRPVLTVMRGEPLAGTYNTKAFACWDEYRGVLQIAHEYDMAAVKERCEKYLVSRWYLARETGKLLAGGNWAQLLQECLGKLDATTVPVGMMQALLKSVCKEHQRQPQDKQLQGFARLQLLLRQPIP</sequence>
<keyword evidence="4" id="KW-1185">Reference proteome</keyword>
<name>A0A150GCI9_GONPE</name>
<evidence type="ECO:0000313" key="4">
    <source>
        <dbReference type="Proteomes" id="UP000075714"/>
    </source>
</evidence>
<comment type="caution">
    <text evidence="3">The sequence shown here is derived from an EMBL/GenBank/DDBJ whole genome shotgun (WGS) entry which is preliminary data.</text>
</comment>
<dbReference type="EMBL" id="LSYV01000035">
    <property type="protein sequence ID" value="KXZ47571.1"/>
    <property type="molecule type" value="Genomic_DNA"/>
</dbReference>
<dbReference type="AlphaFoldDB" id="A0A150GCI9"/>
<dbReference type="Proteomes" id="UP000075714">
    <property type="component" value="Unassembled WGS sequence"/>
</dbReference>
<accession>A0A150GCI9</accession>